<dbReference type="AlphaFoldDB" id="A0A679IUW1"/>
<keyword evidence="1" id="KW-0479">Metal-binding</keyword>
<evidence type="ECO:0000256" key="1">
    <source>
        <dbReference type="PROSITE-ProRule" id="PRU00325"/>
    </source>
</evidence>
<dbReference type="InterPro" id="IPR007527">
    <property type="entry name" value="Znf_SWIM"/>
</dbReference>
<sequence length="455" mass="49020">MSLNTEAVLALAPDDASAKAAKGLVAPAKWPTLAFSDEAVWGECQGSGSKPYQTQVDLSGPVFRCSCPSRKFPCKHGLALMLMRAQNEASFSKGDPPPWVAEWLASRREKAEKKEARAAEPPAAPDPAAAAKRDAQRWKRIEAGVQELARWLDDQTRRGLASLGSEQQQAWGAMAARMVDAQAPGLGQRIVQAAELIGVGEGWPARLLDRLGRLQLIADAVPRRESLSPATLADLRTALGWPQDREALLAEGERVGDHWLVLGQCTDERDGRLVERHVWLQGRASGRRALLLDYAHGGRGFETGWISGSERPAVLCFYPGHASQRALVAELPADASSAAAAPASAAPAMDTPGEWQRAARQIAANPWQPLLPMVWDGAVPSRDGDRWWLRLEAAPQALPMQLAAQEAWQLMAHSGGAPLRVFGEWDGEHFVPLTAWSTDAASGAAPVWTLAGARA</sequence>
<keyword evidence="1" id="KW-0863">Zinc-finger</keyword>
<name>A0A679IUW1_VARPD</name>
<reference evidence="4" key="1">
    <citation type="submission" date="2019-12" db="EMBL/GenBank/DDBJ databases">
        <authorList>
            <person name="Cremers G."/>
        </authorList>
    </citation>
    <scope>NUCLEOTIDE SEQUENCE</scope>
    <source>
        <strain evidence="4">Vvax</strain>
    </source>
</reference>
<dbReference type="EMBL" id="LR743507">
    <property type="protein sequence ID" value="CAA2099179.1"/>
    <property type="molecule type" value="Genomic_DNA"/>
</dbReference>
<gene>
    <name evidence="4" type="ORF">VVAX_00107</name>
</gene>
<protein>
    <recommendedName>
        <fullName evidence="3">SWIM-type domain-containing protein</fullName>
    </recommendedName>
</protein>
<dbReference type="Pfam" id="PF04434">
    <property type="entry name" value="SWIM"/>
    <property type="match status" value="1"/>
</dbReference>
<evidence type="ECO:0000313" key="4">
    <source>
        <dbReference type="EMBL" id="CAA2099179.1"/>
    </source>
</evidence>
<organism evidence="4">
    <name type="scientific">Variovorax paradoxus</name>
    <dbReference type="NCBI Taxonomy" id="34073"/>
    <lineage>
        <taxon>Bacteria</taxon>
        <taxon>Pseudomonadati</taxon>
        <taxon>Pseudomonadota</taxon>
        <taxon>Betaproteobacteria</taxon>
        <taxon>Burkholderiales</taxon>
        <taxon>Comamonadaceae</taxon>
        <taxon>Variovorax</taxon>
    </lineage>
</organism>
<evidence type="ECO:0000256" key="2">
    <source>
        <dbReference type="SAM" id="MobiDB-lite"/>
    </source>
</evidence>
<evidence type="ECO:0000259" key="3">
    <source>
        <dbReference type="PROSITE" id="PS50966"/>
    </source>
</evidence>
<feature type="domain" description="SWIM-type" evidence="3">
    <location>
        <begin position="52"/>
        <end position="85"/>
    </location>
</feature>
<dbReference type="PROSITE" id="PS50966">
    <property type="entry name" value="ZF_SWIM"/>
    <property type="match status" value="1"/>
</dbReference>
<feature type="region of interest" description="Disordered" evidence="2">
    <location>
        <begin position="111"/>
        <end position="134"/>
    </location>
</feature>
<keyword evidence="1" id="KW-0862">Zinc</keyword>
<dbReference type="RefSeq" id="WP_339087898.1">
    <property type="nucleotide sequence ID" value="NZ_LR743507.1"/>
</dbReference>
<dbReference type="GO" id="GO:0008270">
    <property type="term" value="F:zinc ion binding"/>
    <property type="evidence" value="ECO:0007669"/>
    <property type="project" value="UniProtKB-KW"/>
</dbReference>
<accession>A0A679IUW1</accession>
<proteinExistence type="predicted"/>